<keyword evidence="4" id="KW-1185">Reference proteome</keyword>
<evidence type="ECO:0000313" key="4">
    <source>
        <dbReference type="Proteomes" id="UP001146351"/>
    </source>
</evidence>
<evidence type="ECO:0000256" key="1">
    <source>
        <dbReference type="SAM" id="MobiDB-lite"/>
    </source>
</evidence>
<dbReference type="AlphaFoldDB" id="A0A9W9I1L3"/>
<dbReference type="InterPro" id="IPR032710">
    <property type="entry name" value="NTF2-like_dom_sf"/>
</dbReference>
<evidence type="ECO:0000313" key="3">
    <source>
        <dbReference type="EMBL" id="KAJ5161831.1"/>
    </source>
</evidence>
<dbReference type="InterPro" id="IPR037401">
    <property type="entry name" value="SnoaL-like"/>
</dbReference>
<dbReference type="SUPFAM" id="SSF54427">
    <property type="entry name" value="NTF2-like"/>
    <property type="match status" value="1"/>
</dbReference>
<reference evidence="3" key="1">
    <citation type="submission" date="2022-11" db="EMBL/GenBank/DDBJ databases">
        <authorList>
            <person name="Petersen C."/>
        </authorList>
    </citation>
    <scope>NUCLEOTIDE SEQUENCE</scope>
    <source>
        <strain evidence="3">IBT 21917</strain>
    </source>
</reference>
<reference evidence="3" key="2">
    <citation type="journal article" date="2023" name="IMA Fungus">
        <title>Comparative genomic study of the Penicillium genus elucidates a diverse pangenome and 15 lateral gene transfer events.</title>
        <authorList>
            <person name="Petersen C."/>
            <person name="Sorensen T."/>
            <person name="Nielsen M.R."/>
            <person name="Sondergaard T.E."/>
            <person name="Sorensen J.L."/>
            <person name="Fitzpatrick D.A."/>
            <person name="Frisvad J.C."/>
            <person name="Nielsen K.L."/>
        </authorList>
    </citation>
    <scope>NUCLEOTIDE SEQUENCE</scope>
    <source>
        <strain evidence="3">IBT 21917</strain>
    </source>
</reference>
<name>A0A9W9I1L3_9EURO</name>
<dbReference type="Proteomes" id="UP001146351">
    <property type="component" value="Unassembled WGS sequence"/>
</dbReference>
<feature type="domain" description="SnoaL-like" evidence="2">
    <location>
        <begin position="9"/>
        <end position="85"/>
    </location>
</feature>
<accession>A0A9W9I1L3</accession>
<feature type="region of interest" description="Disordered" evidence="1">
    <location>
        <begin position="79"/>
        <end position="107"/>
    </location>
</feature>
<organism evidence="3 4">
    <name type="scientific">Penicillium capsulatum</name>
    <dbReference type="NCBI Taxonomy" id="69766"/>
    <lineage>
        <taxon>Eukaryota</taxon>
        <taxon>Fungi</taxon>
        <taxon>Dikarya</taxon>
        <taxon>Ascomycota</taxon>
        <taxon>Pezizomycotina</taxon>
        <taxon>Eurotiomycetes</taxon>
        <taxon>Eurotiomycetidae</taxon>
        <taxon>Eurotiales</taxon>
        <taxon>Aspergillaceae</taxon>
        <taxon>Penicillium</taxon>
    </lineage>
</organism>
<dbReference type="EMBL" id="JAPQKO010000005">
    <property type="protein sequence ID" value="KAJ5161831.1"/>
    <property type="molecule type" value="Genomic_DNA"/>
</dbReference>
<dbReference type="OrthoDB" id="2148716at2759"/>
<sequence length="128" mass="14178">MSLPSTLNSLTPREAVIDALSRLFHSFDTHDVDLFNSSFLPNDEEALFEENHSGMPAIKGISEIRTQIFDHVAPMDTTHIQGTPRSGGRSIAPQVAAKRPMGRNFSRERDTRPTLYRAMMGCGRSGGF</sequence>
<dbReference type="Pfam" id="PF13577">
    <property type="entry name" value="SnoaL_4"/>
    <property type="match status" value="1"/>
</dbReference>
<gene>
    <name evidence="3" type="ORF">N7492_007223</name>
</gene>
<comment type="caution">
    <text evidence="3">The sequence shown here is derived from an EMBL/GenBank/DDBJ whole genome shotgun (WGS) entry which is preliminary data.</text>
</comment>
<protein>
    <recommendedName>
        <fullName evidence="2">SnoaL-like domain-containing protein</fullName>
    </recommendedName>
</protein>
<evidence type="ECO:0000259" key="2">
    <source>
        <dbReference type="Pfam" id="PF13577"/>
    </source>
</evidence>
<proteinExistence type="predicted"/>